<feature type="region of interest" description="Disordered" evidence="1">
    <location>
        <begin position="1"/>
        <end position="66"/>
    </location>
</feature>
<dbReference type="InterPro" id="IPR025555">
    <property type="entry name" value="YppG"/>
</dbReference>
<keyword evidence="3" id="KW-1185">Reference proteome</keyword>
<evidence type="ECO:0008006" key="4">
    <source>
        <dbReference type="Google" id="ProtNLM"/>
    </source>
</evidence>
<proteinExistence type="predicted"/>
<name>A0A841RKU1_9BACI</name>
<accession>A0A841RKU1</accession>
<reference evidence="2 3" key="1">
    <citation type="submission" date="2020-08" db="EMBL/GenBank/DDBJ databases">
        <title>Genomic Encyclopedia of Type Strains, Phase IV (KMG-IV): sequencing the most valuable type-strain genomes for metagenomic binning, comparative biology and taxonomic classification.</title>
        <authorList>
            <person name="Goeker M."/>
        </authorList>
    </citation>
    <scope>NUCLEOTIDE SEQUENCE [LARGE SCALE GENOMIC DNA]</scope>
    <source>
        <strain evidence="2 3">DSM 11805</strain>
    </source>
</reference>
<evidence type="ECO:0000313" key="2">
    <source>
        <dbReference type="EMBL" id="MBB6513109.1"/>
    </source>
</evidence>
<gene>
    <name evidence="2" type="ORF">GGQ92_001899</name>
</gene>
<dbReference type="EMBL" id="JACHON010000008">
    <property type="protein sequence ID" value="MBB6513109.1"/>
    <property type="molecule type" value="Genomic_DNA"/>
</dbReference>
<sequence>MQHQPPFTPTNPRMPFYQGQQNTYPGYQPNANPYSYFQKPPIPMQNVPFHTNSQQKPKQNPLLGYFQTDKGEMDMDKVFHTVNQLASTYQQVSPLVKNVGNFIKTIQK</sequence>
<feature type="compositionally biased region" description="Polar residues" evidence="1">
    <location>
        <begin position="48"/>
        <end position="58"/>
    </location>
</feature>
<dbReference type="Pfam" id="PF14179">
    <property type="entry name" value="YppG"/>
    <property type="match status" value="1"/>
</dbReference>
<dbReference type="Proteomes" id="UP000572212">
    <property type="component" value="Unassembled WGS sequence"/>
</dbReference>
<comment type="caution">
    <text evidence="2">The sequence shown here is derived from an EMBL/GenBank/DDBJ whole genome shotgun (WGS) entry which is preliminary data.</text>
</comment>
<organism evidence="2 3">
    <name type="scientific">Gracilibacillus halotolerans</name>
    <dbReference type="NCBI Taxonomy" id="74386"/>
    <lineage>
        <taxon>Bacteria</taxon>
        <taxon>Bacillati</taxon>
        <taxon>Bacillota</taxon>
        <taxon>Bacilli</taxon>
        <taxon>Bacillales</taxon>
        <taxon>Bacillaceae</taxon>
        <taxon>Gracilibacillus</taxon>
    </lineage>
</organism>
<feature type="compositionally biased region" description="Polar residues" evidence="1">
    <location>
        <begin position="18"/>
        <end position="35"/>
    </location>
</feature>
<protein>
    <recommendedName>
        <fullName evidence="4">YppG-like protein</fullName>
    </recommendedName>
</protein>
<dbReference type="AlphaFoldDB" id="A0A841RKU1"/>
<evidence type="ECO:0000313" key="3">
    <source>
        <dbReference type="Proteomes" id="UP000572212"/>
    </source>
</evidence>
<dbReference type="RefSeq" id="WP_184247683.1">
    <property type="nucleotide sequence ID" value="NZ_BAAACU010000064.1"/>
</dbReference>
<evidence type="ECO:0000256" key="1">
    <source>
        <dbReference type="SAM" id="MobiDB-lite"/>
    </source>
</evidence>